<gene>
    <name evidence="3" type="ORF">NTEN_LOCUS14731</name>
</gene>
<keyword evidence="2" id="KW-1133">Transmembrane helix</keyword>
<sequence length="437" mass="49925">MSVALTHSCSKNEKSCSGNVYQPVVLEWYPWTVRFRPFEYGETVRPRRVKTDLDERNVLTSRAWRASRNMRTYLIIVINTIKIVVPDFAVVFSRTMLPPRVVRLLELKLLQVGTMFLSILRLHRNISSANSELSLITPSPVSRAITRSVLHIMCTNRKVGVSLVTEEHLILIALHGRLHALRAHVFLPSRLDCLAILSASPTLFTTSEYRFPNSTSSHDIAYPILQIMTPSERYWAVPKRPTPQVISSYLSLETNVLPRQDHLFASAGRLLNTMNIMDKVYVRFQRIEKTFASTTTRTSKGGKNLLDDRSNTMEEYLRVDGDLLRRRRITGITRFSIVLNRVQLDDKHVTLTFNRRRLQLRFPKKPSQDDLTPAPNDQRDKEALTICQFHLGGSKIKAVSSFTVHATDEEHRIRDTPGPPKKDKGMTSSPSDHSQGK</sequence>
<dbReference type="Proteomes" id="UP000479000">
    <property type="component" value="Unassembled WGS sequence"/>
</dbReference>
<evidence type="ECO:0000313" key="4">
    <source>
        <dbReference type="Proteomes" id="UP000479000"/>
    </source>
</evidence>
<evidence type="ECO:0000313" key="3">
    <source>
        <dbReference type="EMBL" id="CAB0009601.1"/>
    </source>
</evidence>
<keyword evidence="4" id="KW-1185">Reference proteome</keyword>
<name>A0A6H5GY88_9HEMI</name>
<dbReference type="EMBL" id="CADCXU010021839">
    <property type="protein sequence ID" value="CAB0009601.1"/>
    <property type="molecule type" value="Genomic_DNA"/>
</dbReference>
<dbReference type="AlphaFoldDB" id="A0A6H5GY88"/>
<feature type="region of interest" description="Disordered" evidence="1">
    <location>
        <begin position="400"/>
        <end position="437"/>
    </location>
</feature>
<protein>
    <submittedName>
        <fullName evidence="3">Uncharacterized protein</fullName>
    </submittedName>
</protein>
<evidence type="ECO:0000256" key="2">
    <source>
        <dbReference type="SAM" id="Phobius"/>
    </source>
</evidence>
<accession>A0A6H5GY88</accession>
<proteinExistence type="predicted"/>
<evidence type="ECO:0000256" key="1">
    <source>
        <dbReference type="SAM" id="MobiDB-lite"/>
    </source>
</evidence>
<feature type="compositionally biased region" description="Basic and acidic residues" evidence="1">
    <location>
        <begin position="406"/>
        <end position="425"/>
    </location>
</feature>
<keyword evidence="2" id="KW-0812">Transmembrane</keyword>
<reference evidence="3 4" key="1">
    <citation type="submission" date="2020-02" db="EMBL/GenBank/DDBJ databases">
        <authorList>
            <person name="Ferguson B K."/>
        </authorList>
    </citation>
    <scope>NUCLEOTIDE SEQUENCE [LARGE SCALE GENOMIC DNA]</scope>
</reference>
<keyword evidence="2" id="KW-0472">Membrane</keyword>
<organism evidence="3 4">
    <name type="scientific">Nesidiocoris tenuis</name>
    <dbReference type="NCBI Taxonomy" id="355587"/>
    <lineage>
        <taxon>Eukaryota</taxon>
        <taxon>Metazoa</taxon>
        <taxon>Ecdysozoa</taxon>
        <taxon>Arthropoda</taxon>
        <taxon>Hexapoda</taxon>
        <taxon>Insecta</taxon>
        <taxon>Pterygota</taxon>
        <taxon>Neoptera</taxon>
        <taxon>Paraneoptera</taxon>
        <taxon>Hemiptera</taxon>
        <taxon>Heteroptera</taxon>
        <taxon>Panheteroptera</taxon>
        <taxon>Cimicomorpha</taxon>
        <taxon>Miridae</taxon>
        <taxon>Dicyphina</taxon>
        <taxon>Nesidiocoris</taxon>
    </lineage>
</organism>
<feature type="compositionally biased region" description="Polar residues" evidence="1">
    <location>
        <begin position="426"/>
        <end position="437"/>
    </location>
</feature>
<feature type="transmembrane region" description="Helical" evidence="2">
    <location>
        <begin position="72"/>
        <end position="92"/>
    </location>
</feature>